<comment type="caution">
    <text evidence="2">The sequence shown here is derived from an EMBL/GenBank/DDBJ whole genome shotgun (WGS) entry which is preliminary data.</text>
</comment>
<evidence type="ECO:0000313" key="3">
    <source>
        <dbReference type="Proteomes" id="UP001195724"/>
    </source>
</evidence>
<dbReference type="EMBL" id="JAFBCL010000001">
    <property type="protein sequence ID" value="MBM7810520.1"/>
    <property type="molecule type" value="Genomic_DNA"/>
</dbReference>
<feature type="chain" id="PRO_5046936335" description="Secreted protein" evidence="1">
    <location>
        <begin position="30"/>
        <end position="93"/>
    </location>
</feature>
<feature type="signal peptide" evidence="1">
    <location>
        <begin position="1"/>
        <end position="29"/>
    </location>
</feature>
<dbReference type="RefSeq" id="WP_204841486.1">
    <property type="nucleotide sequence ID" value="NZ_JAFBCL010000001.1"/>
</dbReference>
<protein>
    <recommendedName>
        <fullName evidence="4">Secreted protein</fullName>
    </recommendedName>
</protein>
<name>A0ABS2S3T6_9PSEU</name>
<accession>A0ABS2S3T6</accession>
<keyword evidence="3" id="KW-1185">Reference proteome</keyword>
<organism evidence="2 3">
    <name type="scientific">Saccharothrix algeriensis</name>
    <dbReference type="NCBI Taxonomy" id="173560"/>
    <lineage>
        <taxon>Bacteria</taxon>
        <taxon>Bacillati</taxon>
        <taxon>Actinomycetota</taxon>
        <taxon>Actinomycetes</taxon>
        <taxon>Pseudonocardiales</taxon>
        <taxon>Pseudonocardiaceae</taxon>
        <taxon>Saccharothrix</taxon>
    </lineage>
</organism>
<reference evidence="2 3" key="1">
    <citation type="submission" date="2021-01" db="EMBL/GenBank/DDBJ databases">
        <title>Sequencing the genomes of 1000 actinobacteria strains.</title>
        <authorList>
            <person name="Klenk H.-P."/>
        </authorList>
    </citation>
    <scope>NUCLEOTIDE SEQUENCE [LARGE SCALE GENOMIC DNA]</scope>
    <source>
        <strain evidence="2 3">DSM 44581</strain>
    </source>
</reference>
<evidence type="ECO:0000313" key="2">
    <source>
        <dbReference type="EMBL" id="MBM7810520.1"/>
    </source>
</evidence>
<keyword evidence="1" id="KW-0732">Signal</keyword>
<sequence length="93" mass="9333">MGKFRGAIAVAAVAAGALLPVAVSVPAVAQSNCSAGTWGGVWGWGDCRGEGKWQVKVSCTWGGSATSAVLTGPGHIDVKCPWGSARNASIIHL</sequence>
<gene>
    <name evidence="2" type="ORF">JOE68_001385</name>
</gene>
<evidence type="ECO:0008006" key="4">
    <source>
        <dbReference type="Google" id="ProtNLM"/>
    </source>
</evidence>
<dbReference type="Proteomes" id="UP001195724">
    <property type="component" value="Unassembled WGS sequence"/>
</dbReference>
<evidence type="ECO:0000256" key="1">
    <source>
        <dbReference type="SAM" id="SignalP"/>
    </source>
</evidence>
<proteinExistence type="predicted"/>